<evidence type="ECO:0000313" key="3">
    <source>
        <dbReference type="Proteomes" id="UP000186594"/>
    </source>
</evidence>
<name>A0A1U7LLW8_NEOID</name>
<feature type="region of interest" description="Disordered" evidence="1">
    <location>
        <begin position="64"/>
        <end position="227"/>
    </location>
</feature>
<gene>
    <name evidence="2" type="ORF">NEOLI_005453</name>
</gene>
<evidence type="ECO:0000313" key="2">
    <source>
        <dbReference type="EMBL" id="OLL23660.1"/>
    </source>
</evidence>
<keyword evidence="3" id="KW-1185">Reference proteome</keyword>
<sequence>IAKRQEEIQQAVEASLAAKTIEFENEIAERNKAAVENAQKEWDLRSKVTNSRKEREIQQLKQQLEAVQSAKAEEETPAAAKAEEGTLSKDVHESPPTAGEMLEHLQRGIGVRGMANRGASRIGKLNRNGRPASALARTTGMQQTLSQEGSDKASPESQVVSPDGEASKPTPRLSVGAQSFLPLKRQREESRAVSEDGADKKAAVGLSTPPVALRRKQAEPKDGREGE</sequence>
<feature type="compositionally biased region" description="Basic and acidic residues" evidence="1">
    <location>
        <begin position="81"/>
        <end position="93"/>
    </location>
</feature>
<proteinExistence type="predicted"/>
<feature type="compositionally biased region" description="Basic and acidic residues" evidence="1">
    <location>
        <begin position="185"/>
        <end position="202"/>
    </location>
</feature>
<dbReference type="AlphaFoldDB" id="A0A1U7LLW8"/>
<organism evidence="2 3">
    <name type="scientific">Neolecta irregularis (strain DAH-3)</name>
    <dbReference type="NCBI Taxonomy" id="1198029"/>
    <lineage>
        <taxon>Eukaryota</taxon>
        <taxon>Fungi</taxon>
        <taxon>Dikarya</taxon>
        <taxon>Ascomycota</taxon>
        <taxon>Taphrinomycotina</taxon>
        <taxon>Neolectales</taxon>
        <taxon>Neolectaceae</taxon>
        <taxon>Neolecta</taxon>
    </lineage>
</organism>
<feature type="non-terminal residue" evidence="2">
    <location>
        <position position="227"/>
    </location>
</feature>
<comment type="caution">
    <text evidence="2">The sequence shown here is derived from an EMBL/GenBank/DDBJ whole genome shotgun (WGS) entry which is preliminary data.</text>
</comment>
<evidence type="ECO:0000256" key="1">
    <source>
        <dbReference type="SAM" id="MobiDB-lite"/>
    </source>
</evidence>
<reference evidence="2 3" key="1">
    <citation type="submission" date="2016-04" db="EMBL/GenBank/DDBJ databases">
        <title>Evolutionary innovation and constraint leading to complex multicellularity in the Ascomycota.</title>
        <authorList>
            <person name="Cisse O."/>
            <person name="Nguyen A."/>
            <person name="Hewitt D.A."/>
            <person name="Jedd G."/>
            <person name="Stajich J.E."/>
        </authorList>
    </citation>
    <scope>NUCLEOTIDE SEQUENCE [LARGE SCALE GENOMIC DNA]</scope>
    <source>
        <strain evidence="2 3">DAH-3</strain>
    </source>
</reference>
<dbReference type="EMBL" id="LXFE01001384">
    <property type="protein sequence ID" value="OLL23660.1"/>
    <property type="molecule type" value="Genomic_DNA"/>
</dbReference>
<feature type="compositionally biased region" description="Basic and acidic residues" evidence="1">
    <location>
        <begin position="216"/>
        <end position="227"/>
    </location>
</feature>
<dbReference type="Proteomes" id="UP000186594">
    <property type="component" value="Unassembled WGS sequence"/>
</dbReference>
<accession>A0A1U7LLW8</accession>
<feature type="non-terminal residue" evidence="2">
    <location>
        <position position="1"/>
    </location>
</feature>
<protein>
    <submittedName>
        <fullName evidence="2">Uncharacterized protein</fullName>
    </submittedName>
</protein>
<feature type="compositionally biased region" description="Polar residues" evidence="1">
    <location>
        <begin position="139"/>
        <end position="148"/>
    </location>
</feature>